<gene>
    <name evidence="4" type="ORF">A6M13_06320</name>
</gene>
<dbReference type="InterPro" id="IPR006015">
    <property type="entry name" value="Universal_stress_UspA"/>
</dbReference>
<keyword evidence="5" id="KW-1185">Reference proteome</keyword>
<dbReference type="Gene3D" id="3.40.50.620">
    <property type="entry name" value="HUPs"/>
    <property type="match status" value="1"/>
</dbReference>
<dbReference type="RefSeq" id="WP_066547928.1">
    <property type="nucleotide sequence ID" value="NZ_MASJ01000039.1"/>
</dbReference>
<dbReference type="AlphaFoldDB" id="A0A1C0Y7A1"/>
<comment type="caution">
    <text evidence="4">The sequence shown here is derived from an EMBL/GenBank/DDBJ whole genome shotgun (WGS) entry which is preliminary data.</text>
</comment>
<dbReference type="PRINTS" id="PR01438">
    <property type="entry name" value="UNVRSLSTRESS"/>
</dbReference>
<keyword evidence="2" id="KW-0963">Cytoplasm</keyword>
<accession>A0A1C0Y7A1</accession>
<dbReference type="Proteomes" id="UP000093199">
    <property type="component" value="Unassembled WGS sequence"/>
</dbReference>
<dbReference type="EMBL" id="MASJ01000039">
    <property type="protein sequence ID" value="OCS83013.1"/>
    <property type="molecule type" value="Genomic_DNA"/>
</dbReference>
<organism evidence="4 5">
    <name type="scientific">Caryophanon tenue</name>
    <dbReference type="NCBI Taxonomy" id="33978"/>
    <lineage>
        <taxon>Bacteria</taxon>
        <taxon>Bacillati</taxon>
        <taxon>Bacillota</taxon>
        <taxon>Bacilli</taxon>
        <taxon>Bacillales</taxon>
        <taxon>Caryophanaceae</taxon>
        <taxon>Caryophanon</taxon>
    </lineage>
</organism>
<evidence type="ECO:0000259" key="3">
    <source>
        <dbReference type="Pfam" id="PF00582"/>
    </source>
</evidence>
<dbReference type="InterPro" id="IPR014729">
    <property type="entry name" value="Rossmann-like_a/b/a_fold"/>
</dbReference>
<dbReference type="GO" id="GO:0005737">
    <property type="term" value="C:cytoplasm"/>
    <property type="evidence" value="ECO:0007669"/>
    <property type="project" value="UniProtKB-SubCell"/>
</dbReference>
<dbReference type="STRING" id="33978.A6M13_06320"/>
<dbReference type="Pfam" id="PF00582">
    <property type="entry name" value="Usp"/>
    <property type="match status" value="1"/>
</dbReference>
<dbReference type="OrthoDB" id="9794782at2"/>
<dbReference type="PIRSF" id="PIRSF006276">
    <property type="entry name" value="UspA"/>
    <property type="match status" value="1"/>
</dbReference>
<dbReference type="PANTHER" id="PTHR46268:SF6">
    <property type="entry name" value="UNIVERSAL STRESS PROTEIN UP12"/>
    <property type="match status" value="1"/>
</dbReference>
<comment type="subcellular location">
    <subcellularLocation>
        <location evidence="2">Cytoplasm</location>
    </subcellularLocation>
</comment>
<evidence type="ECO:0000256" key="2">
    <source>
        <dbReference type="PIRNR" id="PIRNR006276"/>
    </source>
</evidence>
<evidence type="ECO:0000313" key="4">
    <source>
        <dbReference type="EMBL" id="OCS83013.1"/>
    </source>
</evidence>
<dbReference type="SUPFAM" id="SSF52402">
    <property type="entry name" value="Adenine nucleotide alpha hydrolases-like"/>
    <property type="match status" value="1"/>
</dbReference>
<evidence type="ECO:0000256" key="1">
    <source>
        <dbReference type="ARBA" id="ARBA00008791"/>
    </source>
</evidence>
<protein>
    <recommendedName>
        <fullName evidence="2">Universal stress protein</fullName>
    </recommendedName>
</protein>
<dbReference type="CDD" id="cd00293">
    <property type="entry name" value="USP-like"/>
    <property type="match status" value="1"/>
</dbReference>
<dbReference type="InterPro" id="IPR006016">
    <property type="entry name" value="UspA"/>
</dbReference>
<proteinExistence type="inferred from homology"/>
<evidence type="ECO:0000313" key="5">
    <source>
        <dbReference type="Proteomes" id="UP000093199"/>
    </source>
</evidence>
<comment type="similarity">
    <text evidence="1 2">Belongs to the universal stress protein A family.</text>
</comment>
<name>A0A1C0Y7A1_9BACL</name>
<sequence length="143" mass="15382">MTNFYKQIVVAVDFSEASKLAFERAAAIAAAYDATLTIVSVIDDRSAASVATYDKKYIDELTTEYNEKLDRAKEKAASLGVNDVRVLIEVGSPKQILTSFDDADLIVCGATGLNAAERLFIGSISEGIVRKAACDVLIVRVKA</sequence>
<reference evidence="4 5" key="1">
    <citation type="submission" date="2016-07" db="EMBL/GenBank/DDBJ databases">
        <title>Caryophanon tenue genome sequencing.</title>
        <authorList>
            <person name="Verma A."/>
            <person name="Pal Y."/>
            <person name="Krishnamurthi S."/>
        </authorList>
    </citation>
    <scope>NUCLEOTIDE SEQUENCE [LARGE SCALE GENOMIC DNA]</scope>
    <source>
        <strain evidence="4 5">DSM 14152</strain>
    </source>
</reference>
<feature type="domain" description="UspA" evidence="3">
    <location>
        <begin position="5"/>
        <end position="140"/>
    </location>
</feature>
<dbReference type="PANTHER" id="PTHR46268">
    <property type="entry name" value="STRESS RESPONSE PROTEIN NHAX"/>
    <property type="match status" value="1"/>
</dbReference>